<proteinExistence type="predicted"/>
<name>A0A0B1T2U8_OESDE</name>
<evidence type="ECO:0000256" key="1">
    <source>
        <dbReference type="SAM" id="MobiDB-lite"/>
    </source>
</evidence>
<feature type="compositionally biased region" description="Basic residues" evidence="1">
    <location>
        <begin position="100"/>
        <end position="109"/>
    </location>
</feature>
<protein>
    <submittedName>
        <fullName evidence="2">Uncharacterized protein</fullName>
    </submittedName>
</protein>
<evidence type="ECO:0000313" key="3">
    <source>
        <dbReference type="Proteomes" id="UP000053660"/>
    </source>
</evidence>
<dbReference type="EMBL" id="KN553381">
    <property type="protein sequence ID" value="KHJ90102.1"/>
    <property type="molecule type" value="Genomic_DNA"/>
</dbReference>
<dbReference type="OrthoDB" id="6107607at2759"/>
<gene>
    <name evidence="2" type="ORF">OESDEN_10063</name>
</gene>
<sequence>MAKEIQLSKHFACAKKNNEHQDLIVHISRKEFSVSCVREPTTEEVSCSATLVKQRTERIGIGVIFERKPSVEKQDTVEDENVTLVDVMEMANIKQDDGKKKKKKKRLSRRDKVEIKVTPSDESDSSVIQRSVAKKEMLEVNVSRKRTLSGTRFKWLRD</sequence>
<feature type="region of interest" description="Disordered" evidence="1">
    <location>
        <begin position="95"/>
        <end position="128"/>
    </location>
</feature>
<organism evidence="2 3">
    <name type="scientific">Oesophagostomum dentatum</name>
    <name type="common">Nodular worm</name>
    <dbReference type="NCBI Taxonomy" id="61180"/>
    <lineage>
        <taxon>Eukaryota</taxon>
        <taxon>Metazoa</taxon>
        <taxon>Ecdysozoa</taxon>
        <taxon>Nematoda</taxon>
        <taxon>Chromadorea</taxon>
        <taxon>Rhabditida</taxon>
        <taxon>Rhabditina</taxon>
        <taxon>Rhabditomorpha</taxon>
        <taxon>Strongyloidea</taxon>
        <taxon>Strongylidae</taxon>
        <taxon>Oesophagostomum</taxon>
    </lineage>
</organism>
<reference evidence="2 3" key="1">
    <citation type="submission" date="2014-03" db="EMBL/GenBank/DDBJ databases">
        <title>Draft genome of the hookworm Oesophagostomum dentatum.</title>
        <authorList>
            <person name="Mitreva M."/>
        </authorList>
    </citation>
    <scope>NUCLEOTIDE SEQUENCE [LARGE SCALE GENOMIC DNA]</scope>
    <source>
        <strain evidence="2 3">OD-Hann</strain>
    </source>
</reference>
<dbReference type="AlphaFoldDB" id="A0A0B1T2U8"/>
<dbReference type="Proteomes" id="UP000053660">
    <property type="component" value="Unassembled WGS sequence"/>
</dbReference>
<evidence type="ECO:0000313" key="2">
    <source>
        <dbReference type="EMBL" id="KHJ90102.1"/>
    </source>
</evidence>
<accession>A0A0B1T2U8</accession>
<keyword evidence="3" id="KW-1185">Reference proteome</keyword>